<dbReference type="Pfam" id="PF01979">
    <property type="entry name" value="Amidohydro_1"/>
    <property type="match status" value="1"/>
</dbReference>
<feature type="binding site" evidence="7">
    <location>
        <position position="104"/>
    </location>
    <ligand>
        <name>4-imidazolone-5-propanoate</name>
        <dbReference type="ChEBI" id="CHEBI:77893"/>
    </ligand>
</feature>
<evidence type="ECO:0000313" key="10">
    <source>
        <dbReference type="Proteomes" id="UP000781710"/>
    </source>
</evidence>
<dbReference type="PANTHER" id="PTHR42752">
    <property type="entry name" value="IMIDAZOLONEPROPIONASE"/>
    <property type="match status" value="1"/>
</dbReference>
<sequence>MRGAARTAAVAATEAAVATDPVDVRWDGMLVNARLATLVGDAGYGVIEDGALGWRDGVLVFAGPRTDLPSLPHALASDVVDAQGDWITPGLIDCHTHIVFGGDRAGEFEQRLQGASYEEIARAGGGIVSTVRATRTASEDELLAQSLPRARALRDDGVTTLEIKSGYGLDLENERKMLRVARRIGEALDITVRTTFLGAHALPPEYAGRADDYIAAVCEWLPVLHAEGLVDAVDAFCERIGFTAAQTQRVFESAHSLGLPVKLHADQLSDGGGAALVAGFGGLSADHVEYTSEAGVAAMKQAGSVAVLLPGAFHVLRETTLPPLDAFRTHGVPMAVATDCNPGTSPLQSLRLAMSLACTHFRLTPEDALRGATVHAAQALGMSDRGRLVAGQRADFVRWRIGQPAQLAYWLGGDLLSGVYAGGRAITTDR</sequence>
<dbReference type="EC" id="3.5.2.7" evidence="1 7"/>
<evidence type="ECO:0000256" key="3">
    <source>
        <dbReference type="ARBA" id="ARBA00022801"/>
    </source>
</evidence>
<feature type="binding site" evidence="7">
    <location>
        <position position="167"/>
    </location>
    <ligand>
        <name>N-formimidoyl-L-glutamate</name>
        <dbReference type="ChEBI" id="CHEBI:58928"/>
    </ligand>
</feature>
<keyword evidence="3 7" id="KW-0378">Hydrolase</keyword>
<feature type="binding site" evidence="7">
    <location>
        <position position="343"/>
    </location>
    <ligand>
        <name>N-formimidoyl-L-glutamate</name>
        <dbReference type="ChEBI" id="CHEBI:58928"/>
    </ligand>
</feature>
<dbReference type="SUPFAM" id="SSF51338">
    <property type="entry name" value="Composite domain of metallo-dependent hydrolases"/>
    <property type="match status" value="1"/>
</dbReference>
<feature type="binding site" evidence="7">
    <location>
        <position position="267"/>
    </location>
    <ligand>
        <name>4-imidazolone-5-propanoate</name>
        <dbReference type="ChEBI" id="CHEBI:77893"/>
    </ligand>
</feature>
<evidence type="ECO:0000256" key="1">
    <source>
        <dbReference type="ARBA" id="ARBA00012864"/>
    </source>
</evidence>
<feature type="binding site" evidence="7">
    <location>
        <position position="264"/>
    </location>
    <ligand>
        <name>Fe(3+)</name>
        <dbReference type="ChEBI" id="CHEBI:29034"/>
    </ligand>
</feature>
<evidence type="ECO:0000313" key="9">
    <source>
        <dbReference type="EMBL" id="KAF1722851.1"/>
    </source>
</evidence>
<comment type="pathway">
    <text evidence="7">Amino-acid degradation; L-histidine degradation into L-glutamate; N-formimidoyl-L-glutamate from L-histidine: step 3/3.</text>
</comment>
<keyword evidence="6 7" id="KW-0408">Iron</keyword>
<dbReference type="NCBIfam" id="TIGR01224">
    <property type="entry name" value="hutI"/>
    <property type="match status" value="1"/>
</dbReference>
<keyword evidence="2 7" id="KW-0479">Metal-binding</keyword>
<feature type="binding site" evidence="7">
    <location>
        <position position="95"/>
    </location>
    <ligand>
        <name>Zn(2+)</name>
        <dbReference type="ChEBI" id="CHEBI:29105"/>
    </ligand>
</feature>
<dbReference type="Proteomes" id="UP000781710">
    <property type="component" value="Unassembled WGS sequence"/>
</dbReference>
<organism evidence="9 10">
    <name type="scientific">Pseudoxanthomonas japonensis</name>
    <dbReference type="NCBI Taxonomy" id="69284"/>
    <lineage>
        <taxon>Bacteria</taxon>
        <taxon>Pseudomonadati</taxon>
        <taxon>Pseudomonadota</taxon>
        <taxon>Gammaproteobacteria</taxon>
        <taxon>Lysobacterales</taxon>
        <taxon>Lysobacteraceae</taxon>
        <taxon>Pseudoxanthomonas</taxon>
    </lineage>
</organism>
<evidence type="ECO:0000256" key="5">
    <source>
        <dbReference type="ARBA" id="ARBA00022833"/>
    </source>
</evidence>
<evidence type="ECO:0000256" key="7">
    <source>
        <dbReference type="HAMAP-Rule" id="MF_00372"/>
    </source>
</evidence>
<feature type="binding site" evidence="7">
    <location>
        <position position="200"/>
    </location>
    <ligand>
        <name>4-imidazolone-5-propanoate</name>
        <dbReference type="ChEBI" id="CHEBI:77893"/>
    </ligand>
</feature>
<dbReference type="Gene3D" id="3.20.20.140">
    <property type="entry name" value="Metal-dependent hydrolases"/>
    <property type="match status" value="1"/>
</dbReference>
<feature type="binding site" evidence="7">
    <location>
        <position position="95"/>
    </location>
    <ligand>
        <name>Fe(3+)</name>
        <dbReference type="ChEBI" id="CHEBI:29034"/>
    </ligand>
</feature>
<comment type="function">
    <text evidence="7">Catalyzes the hydrolytic cleavage of the carbon-nitrogen bond in imidazolone-5-propanoate to yield N-formimidoyl-L-glutamate. It is the third step in the universal histidine degradation pathway.</text>
</comment>
<keyword evidence="7" id="KW-0963">Cytoplasm</keyword>
<evidence type="ECO:0000256" key="2">
    <source>
        <dbReference type="ARBA" id="ARBA00022723"/>
    </source>
</evidence>
<dbReference type="CDD" id="cd01296">
    <property type="entry name" value="Imidazolone-5PH"/>
    <property type="match status" value="1"/>
</dbReference>
<dbReference type="HAMAP" id="MF_00372">
    <property type="entry name" value="HutI"/>
    <property type="match status" value="1"/>
</dbReference>
<evidence type="ECO:0000259" key="8">
    <source>
        <dbReference type="Pfam" id="PF01979"/>
    </source>
</evidence>
<dbReference type="InterPro" id="IPR005920">
    <property type="entry name" value="HutI"/>
</dbReference>
<feature type="domain" description="Amidohydrolase-related" evidence="8">
    <location>
        <begin position="86"/>
        <end position="400"/>
    </location>
</feature>
<keyword evidence="10" id="KW-1185">Reference proteome</keyword>
<gene>
    <name evidence="7" type="primary">hutI</name>
    <name evidence="9" type="ORF">CSC78_16705</name>
</gene>
<evidence type="ECO:0000256" key="4">
    <source>
        <dbReference type="ARBA" id="ARBA00022808"/>
    </source>
</evidence>
<accession>A0ABQ6ZD97</accession>
<feature type="binding site" evidence="7">
    <location>
        <position position="97"/>
    </location>
    <ligand>
        <name>Fe(3+)</name>
        <dbReference type="ChEBI" id="CHEBI:29034"/>
    </ligand>
</feature>
<dbReference type="SUPFAM" id="SSF51556">
    <property type="entry name" value="Metallo-dependent hydrolases"/>
    <property type="match status" value="1"/>
</dbReference>
<feature type="binding site" evidence="7">
    <location>
        <position position="341"/>
    </location>
    <ligand>
        <name>N-formimidoyl-L-glutamate</name>
        <dbReference type="ChEBI" id="CHEBI:58928"/>
    </ligand>
</feature>
<comment type="similarity">
    <text evidence="7">Belongs to the metallo-dependent hydrolases superfamily. HutI family.</text>
</comment>
<comment type="catalytic activity">
    <reaction evidence="7">
        <text>4-imidazolone-5-propanoate + H2O = N-formimidoyl-L-glutamate</text>
        <dbReference type="Rhea" id="RHEA:23660"/>
        <dbReference type="ChEBI" id="CHEBI:15377"/>
        <dbReference type="ChEBI" id="CHEBI:58928"/>
        <dbReference type="ChEBI" id="CHEBI:77893"/>
        <dbReference type="EC" id="3.5.2.7"/>
    </reaction>
</comment>
<feature type="binding site" evidence="7">
    <location>
        <position position="264"/>
    </location>
    <ligand>
        <name>Zn(2+)</name>
        <dbReference type="ChEBI" id="CHEBI:29105"/>
    </ligand>
</feature>
<feature type="binding site" evidence="7">
    <location>
        <position position="167"/>
    </location>
    <ligand>
        <name>4-imidazolone-5-propanoate</name>
        <dbReference type="ChEBI" id="CHEBI:77893"/>
    </ligand>
</feature>
<dbReference type="PANTHER" id="PTHR42752:SF1">
    <property type="entry name" value="IMIDAZOLONEPROPIONASE-RELATED"/>
    <property type="match status" value="1"/>
</dbReference>
<keyword evidence="5 7" id="KW-0862">Zinc</keyword>
<dbReference type="InterPro" id="IPR011059">
    <property type="entry name" value="Metal-dep_hydrolase_composite"/>
</dbReference>
<reference evidence="9 10" key="1">
    <citation type="submission" date="2017-10" db="EMBL/GenBank/DDBJ databases">
        <title>Whole genome sequencing of members of genus Pseudoxanthomonas.</title>
        <authorList>
            <person name="Kumar S."/>
            <person name="Bansal K."/>
            <person name="Kaur A."/>
            <person name="Patil P."/>
            <person name="Sharma S."/>
            <person name="Patil P.B."/>
        </authorList>
    </citation>
    <scope>NUCLEOTIDE SEQUENCE [LARGE SCALE GENOMIC DNA]</scope>
    <source>
        <strain evidence="9 10">DSM 17109</strain>
    </source>
</reference>
<proteinExistence type="inferred from homology"/>
<comment type="cofactor">
    <cofactor evidence="7">
        <name>Zn(2+)</name>
        <dbReference type="ChEBI" id="CHEBI:29105"/>
    </cofactor>
    <cofactor evidence="7">
        <name>Fe(3+)</name>
        <dbReference type="ChEBI" id="CHEBI:29034"/>
    </cofactor>
    <text evidence="7">Binds 1 zinc or iron ion per subunit.</text>
</comment>
<comment type="subcellular location">
    <subcellularLocation>
        <location evidence="7">Cytoplasm</location>
    </subcellularLocation>
</comment>
<protein>
    <recommendedName>
        <fullName evidence="1 7">Imidazolonepropionase</fullName>
        <ecNumber evidence="1 7">3.5.2.7</ecNumber>
    </recommendedName>
    <alternativeName>
        <fullName evidence="7">Imidazolone-5-propionate hydrolase</fullName>
    </alternativeName>
</protein>
<feature type="binding site" evidence="7">
    <location>
        <position position="344"/>
    </location>
    <ligand>
        <name>4-imidazolone-5-propanoate</name>
        <dbReference type="ChEBI" id="CHEBI:77893"/>
    </ligand>
</feature>
<evidence type="ECO:0000256" key="6">
    <source>
        <dbReference type="ARBA" id="ARBA00023004"/>
    </source>
</evidence>
<feature type="binding site" evidence="7">
    <location>
        <position position="97"/>
    </location>
    <ligand>
        <name>Zn(2+)</name>
        <dbReference type="ChEBI" id="CHEBI:29105"/>
    </ligand>
</feature>
<feature type="binding site" evidence="7">
    <location>
        <position position="339"/>
    </location>
    <ligand>
        <name>Fe(3+)</name>
        <dbReference type="ChEBI" id="CHEBI:29034"/>
    </ligand>
</feature>
<dbReference type="InterPro" id="IPR032466">
    <property type="entry name" value="Metal_Hydrolase"/>
</dbReference>
<dbReference type="EMBL" id="PDWW01000031">
    <property type="protein sequence ID" value="KAF1722851.1"/>
    <property type="molecule type" value="Genomic_DNA"/>
</dbReference>
<keyword evidence="4 7" id="KW-0369">Histidine metabolism</keyword>
<feature type="binding site" evidence="7">
    <location>
        <position position="339"/>
    </location>
    <ligand>
        <name>Zn(2+)</name>
        <dbReference type="ChEBI" id="CHEBI:29105"/>
    </ligand>
</feature>
<name>A0ABQ6ZD97_9GAMM</name>
<dbReference type="InterPro" id="IPR006680">
    <property type="entry name" value="Amidohydro-rel"/>
</dbReference>
<dbReference type="Gene3D" id="2.30.40.10">
    <property type="entry name" value="Urease, subunit C, domain 1"/>
    <property type="match status" value="1"/>
</dbReference>
<comment type="caution">
    <text evidence="9">The sequence shown here is derived from an EMBL/GenBank/DDBJ whole genome shotgun (WGS) entry which is preliminary data.</text>
</comment>